<reference evidence="5 6" key="1">
    <citation type="submission" date="2016-10" db="EMBL/GenBank/DDBJ databases">
        <authorList>
            <person name="de Groot N.N."/>
        </authorList>
    </citation>
    <scope>NUCLEOTIDE SEQUENCE [LARGE SCALE GENOMIC DNA]</scope>
    <source>
        <strain evidence="5 6">CGMCC 4.5739</strain>
    </source>
</reference>
<dbReference type="InterPro" id="IPR011991">
    <property type="entry name" value="ArsR-like_HTH"/>
</dbReference>
<dbReference type="EMBL" id="FOLM01000004">
    <property type="protein sequence ID" value="SFC55909.1"/>
    <property type="molecule type" value="Genomic_DNA"/>
</dbReference>
<evidence type="ECO:0000256" key="2">
    <source>
        <dbReference type="ARBA" id="ARBA00023125"/>
    </source>
</evidence>
<dbReference type="InterPro" id="IPR036388">
    <property type="entry name" value="WH-like_DNA-bd_sf"/>
</dbReference>
<dbReference type="SUPFAM" id="SSF54909">
    <property type="entry name" value="Dimeric alpha+beta barrel"/>
    <property type="match status" value="1"/>
</dbReference>
<keyword evidence="3" id="KW-0804">Transcription</keyword>
<evidence type="ECO:0000259" key="4">
    <source>
        <dbReference type="PROSITE" id="PS50956"/>
    </source>
</evidence>
<dbReference type="CDD" id="cd00090">
    <property type="entry name" value="HTH_ARSR"/>
    <property type="match status" value="1"/>
</dbReference>
<dbReference type="SMART" id="SM00344">
    <property type="entry name" value="HTH_ASNC"/>
    <property type="match status" value="1"/>
</dbReference>
<dbReference type="Gene3D" id="3.30.70.920">
    <property type="match status" value="1"/>
</dbReference>
<dbReference type="InterPro" id="IPR011008">
    <property type="entry name" value="Dimeric_a/b-barrel"/>
</dbReference>
<dbReference type="InterPro" id="IPR019885">
    <property type="entry name" value="Tscrpt_reg_HTH_AsnC-type_CS"/>
</dbReference>
<dbReference type="GO" id="GO:0043200">
    <property type="term" value="P:response to amino acid"/>
    <property type="evidence" value="ECO:0007669"/>
    <property type="project" value="TreeGrafter"/>
</dbReference>
<dbReference type="PANTHER" id="PTHR30154">
    <property type="entry name" value="LEUCINE-RESPONSIVE REGULATORY PROTEIN"/>
    <property type="match status" value="1"/>
</dbReference>
<dbReference type="Pfam" id="PF01037">
    <property type="entry name" value="AsnC_trans_reg"/>
    <property type="match status" value="1"/>
</dbReference>
<dbReference type="InterPro" id="IPR019888">
    <property type="entry name" value="Tscrpt_reg_AsnC-like"/>
</dbReference>
<evidence type="ECO:0000313" key="5">
    <source>
        <dbReference type="EMBL" id="SFC55909.1"/>
    </source>
</evidence>
<dbReference type="AlphaFoldDB" id="A0A1I1K4M7"/>
<evidence type="ECO:0000256" key="3">
    <source>
        <dbReference type="ARBA" id="ARBA00023163"/>
    </source>
</evidence>
<evidence type="ECO:0000256" key="1">
    <source>
        <dbReference type="ARBA" id="ARBA00023015"/>
    </source>
</evidence>
<feature type="domain" description="HTH asnC-type" evidence="4">
    <location>
        <begin position="31"/>
        <end position="92"/>
    </location>
</feature>
<gene>
    <name evidence="5" type="ORF">SAMN05421773_10488</name>
</gene>
<dbReference type="GO" id="GO:0005829">
    <property type="term" value="C:cytosol"/>
    <property type="evidence" value="ECO:0007669"/>
    <property type="project" value="TreeGrafter"/>
</dbReference>
<dbReference type="Pfam" id="PF13412">
    <property type="entry name" value="HTH_24"/>
    <property type="match status" value="1"/>
</dbReference>
<dbReference type="PROSITE" id="PS00519">
    <property type="entry name" value="HTH_ASNC_1"/>
    <property type="match status" value="1"/>
</dbReference>
<dbReference type="FunFam" id="1.10.10.10:FF:000186">
    <property type="entry name" value="AsnC family transcriptional regulator"/>
    <property type="match status" value="1"/>
</dbReference>
<dbReference type="PRINTS" id="PR00033">
    <property type="entry name" value="HTHASNC"/>
</dbReference>
<keyword evidence="1" id="KW-0805">Transcription regulation</keyword>
<keyword evidence="2 5" id="KW-0238">DNA-binding</keyword>
<dbReference type="GO" id="GO:0043565">
    <property type="term" value="F:sequence-specific DNA binding"/>
    <property type="evidence" value="ECO:0007669"/>
    <property type="project" value="InterPro"/>
</dbReference>
<dbReference type="Gene3D" id="1.10.10.10">
    <property type="entry name" value="Winged helix-like DNA-binding domain superfamily/Winged helix DNA-binding domain"/>
    <property type="match status" value="1"/>
</dbReference>
<organism evidence="5 6">
    <name type="scientific">Streptomyces aidingensis</name>
    <dbReference type="NCBI Taxonomy" id="910347"/>
    <lineage>
        <taxon>Bacteria</taxon>
        <taxon>Bacillati</taxon>
        <taxon>Actinomycetota</taxon>
        <taxon>Actinomycetes</taxon>
        <taxon>Kitasatosporales</taxon>
        <taxon>Streptomycetaceae</taxon>
        <taxon>Streptomyces</taxon>
    </lineage>
</organism>
<sequence>MPGKNGRGIYAQRYCGSWLLTWQVLRNDCRMDAIDRSILRELQRDGRLTNQELAQRVGLTPSPCLRRVRQLEESGVILGYRAVLDPAAVGRGFEVLVSIEVRRDRSAVEEFEAALRDIPDVLEAYRLFGSPGCLLRIAVADITAYERLWIERLTTLPGVTEVNSQIVMKRIKEPSGLPVDR</sequence>
<accession>A0A1I1K4M7</accession>
<name>A0A1I1K4M7_9ACTN</name>
<dbReference type="PROSITE" id="PS50956">
    <property type="entry name" value="HTH_ASNC_2"/>
    <property type="match status" value="1"/>
</dbReference>
<dbReference type="SUPFAM" id="SSF46785">
    <property type="entry name" value="Winged helix' DNA-binding domain"/>
    <property type="match status" value="1"/>
</dbReference>
<protein>
    <submittedName>
        <fullName evidence="5">DNA-binding transcriptional regulator, Lrp family</fullName>
    </submittedName>
</protein>
<dbReference type="STRING" id="910347.SAMN05421773_10488"/>
<dbReference type="InterPro" id="IPR019887">
    <property type="entry name" value="Tscrpt_reg_AsnC/Lrp_C"/>
</dbReference>
<dbReference type="Proteomes" id="UP000199207">
    <property type="component" value="Unassembled WGS sequence"/>
</dbReference>
<dbReference type="InterPro" id="IPR000485">
    <property type="entry name" value="AsnC-type_HTH_dom"/>
</dbReference>
<dbReference type="PANTHER" id="PTHR30154:SF34">
    <property type="entry name" value="TRANSCRIPTIONAL REGULATOR AZLB"/>
    <property type="match status" value="1"/>
</dbReference>
<keyword evidence="6" id="KW-1185">Reference proteome</keyword>
<dbReference type="InterPro" id="IPR036390">
    <property type="entry name" value="WH_DNA-bd_sf"/>
</dbReference>
<evidence type="ECO:0000313" key="6">
    <source>
        <dbReference type="Proteomes" id="UP000199207"/>
    </source>
</evidence>
<proteinExistence type="predicted"/>